<dbReference type="PANTHER" id="PTHR31223">
    <property type="entry name" value="LOG FAMILY PROTEIN YJL055W"/>
    <property type="match status" value="1"/>
</dbReference>
<sequence length="321" mass="33913">MQFSLLIALTLACATQMQVMASPLSAQGSDAVEVSKADAVVAGVAPAVSAAPEAPAKLCCVWLYKQCIPYVRSIFRRLAQKIFKEDANLADFIIMIQTASEARPKAVAVYCASTLGKENAYRTLGTAIAKADRALVYGGGTQGLMGLVASAVLKGGSSVTGIVPYAISIAGGEGSARAPGVEGAVGESSERVETIVVDSMNDRKTEMARRVDGFFGLPGGFGTLDEILEVITWTQIGFHTKPVILMNVLSYFEPLRQLIRTGIAEGFIPADNESFVIFVDGPAVHSEHESFGWGEAGLAALEGWDSTAAKPLFVWTEKGDN</sequence>
<dbReference type="InterPro" id="IPR031100">
    <property type="entry name" value="LOG_fam"/>
</dbReference>
<organism evidence="2 3">
    <name type="scientific">Mycena belliarum</name>
    <dbReference type="NCBI Taxonomy" id="1033014"/>
    <lineage>
        <taxon>Eukaryota</taxon>
        <taxon>Fungi</taxon>
        <taxon>Dikarya</taxon>
        <taxon>Basidiomycota</taxon>
        <taxon>Agaricomycotina</taxon>
        <taxon>Agaricomycetes</taxon>
        <taxon>Agaricomycetidae</taxon>
        <taxon>Agaricales</taxon>
        <taxon>Marasmiineae</taxon>
        <taxon>Mycenaceae</taxon>
        <taxon>Mycena</taxon>
    </lineage>
</organism>
<accession>A0AAD6TVS4</accession>
<feature type="signal peptide" evidence="1">
    <location>
        <begin position="1"/>
        <end position="21"/>
    </location>
</feature>
<evidence type="ECO:0008006" key="4">
    <source>
        <dbReference type="Google" id="ProtNLM"/>
    </source>
</evidence>
<protein>
    <recommendedName>
        <fullName evidence="4">Cytokinin riboside 5'-monophosphate phosphoribohydrolase</fullName>
    </recommendedName>
</protein>
<dbReference type="AlphaFoldDB" id="A0AAD6TVS4"/>
<dbReference type="Proteomes" id="UP001222325">
    <property type="component" value="Unassembled WGS sequence"/>
</dbReference>
<gene>
    <name evidence="2" type="ORF">B0H15DRAFT_954150</name>
</gene>
<reference evidence="2" key="1">
    <citation type="submission" date="2023-03" db="EMBL/GenBank/DDBJ databases">
        <title>Massive genome expansion in bonnet fungi (Mycena s.s.) driven by repeated elements and novel gene families across ecological guilds.</title>
        <authorList>
            <consortium name="Lawrence Berkeley National Laboratory"/>
            <person name="Harder C.B."/>
            <person name="Miyauchi S."/>
            <person name="Viragh M."/>
            <person name="Kuo A."/>
            <person name="Thoen E."/>
            <person name="Andreopoulos B."/>
            <person name="Lu D."/>
            <person name="Skrede I."/>
            <person name="Drula E."/>
            <person name="Henrissat B."/>
            <person name="Morin E."/>
            <person name="Kohler A."/>
            <person name="Barry K."/>
            <person name="LaButti K."/>
            <person name="Morin E."/>
            <person name="Salamov A."/>
            <person name="Lipzen A."/>
            <person name="Mereny Z."/>
            <person name="Hegedus B."/>
            <person name="Baldrian P."/>
            <person name="Stursova M."/>
            <person name="Weitz H."/>
            <person name="Taylor A."/>
            <person name="Grigoriev I.V."/>
            <person name="Nagy L.G."/>
            <person name="Martin F."/>
            <person name="Kauserud H."/>
        </authorList>
    </citation>
    <scope>NUCLEOTIDE SEQUENCE</scope>
    <source>
        <strain evidence="2">CBHHK173m</strain>
    </source>
</reference>
<dbReference type="InterPro" id="IPR005269">
    <property type="entry name" value="LOG"/>
</dbReference>
<dbReference type="EMBL" id="JARJCN010000061">
    <property type="protein sequence ID" value="KAJ7079295.1"/>
    <property type="molecule type" value="Genomic_DNA"/>
</dbReference>
<dbReference type="Gene3D" id="3.40.50.450">
    <property type="match status" value="1"/>
</dbReference>
<keyword evidence="3" id="KW-1185">Reference proteome</keyword>
<evidence type="ECO:0000256" key="1">
    <source>
        <dbReference type="SAM" id="SignalP"/>
    </source>
</evidence>
<dbReference type="GO" id="GO:0005829">
    <property type="term" value="C:cytosol"/>
    <property type="evidence" value="ECO:0007669"/>
    <property type="project" value="TreeGrafter"/>
</dbReference>
<comment type="caution">
    <text evidence="2">The sequence shown here is derived from an EMBL/GenBank/DDBJ whole genome shotgun (WGS) entry which is preliminary data.</text>
</comment>
<dbReference type="PANTHER" id="PTHR31223:SF70">
    <property type="entry name" value="LOG FAMILY PROTEIN YJL055W"/>
    <property type="match status" value="1"/>
</dbReference>
<dbReference type="GO" id="GO:0009691">
    <property type="term" value="P:cytokinin biosynthetic process"/>
    <property type="evidence" value="ECO:0007669"/>
    <property type="project" value="InterPro"/>
</dbReference>
<dbReference type="Pfam" id="PF03641">
    <property type="entry name" value="Lysine_decarbox"/>
    <property type="match status" value="1"/>
</dbReference>
<dbReference type="GO" id="GO:0016799">
    <property type="term" value="F:hydrolase activity, hydrolyzing N-glycosyl compounds"/>
    <property type="evidence" value="ECO:0007669"/>
    <property type="project" value="TreeGrafter"/>
</dbReference>
<dbReference type="NCBIfam" id="TIGR00730">
    <property type="entry name" value="Rossman fold protein, TIGR00730 family"/>
    <property type="match status" value="1"/>
</dbReference>
<name>A0AAD6TVS4_9AGAR</name>
<feature type="chain" id="PRO_5041969491" description="Cytokinin riboside 5'-monophosphate phosphoribohydrolase" evidence="1">
    <location>
        <begin position="22"/>
        <end position="321"/>
    </location>
</feature>
<dbReference type="SUPFAM" id="SSF102405">
    <property type="entry name" value="MCP/YpsA-like"/>
    <property type="match status" value="1"/>
</dbReference>
<proteinExistence type="predicted"/>
<keyword evidence="1" id="KW-0732">Signal</keyword>
<evidence type="ECO:0000313" key="2">
    <source>
        <dbReference type="EMBL" id="KAJ7079295.1"/>
    </source>
</evidence>
<evidence type="ECO:0000313" key="3">
    <source>
        <dbReference type="Proteomes" id="UP001222325"/>
    </source>
</evidence>